<sequence length="130" mass="14518">FVADGLAALLRKEGRNAHISPLRVCPRAPGISHLLFADDTLLFFRAIEGEAVHIKGVLDEYARATGQLINPQKCLILFGENCNQGDRDDVVRVLGVHNVSFEEKYLGLPTPNGRMSKGRFENIQEKFTKR</sequence>
<name>A0A8R7V1H7_TRIUA</name>
<proteinExistence type="predicted"/>
<dbReference type="AlphaFoldDB" id="A0A8R7V1H7"/>
<evidence type="ECO:0008006" key="3">
    <source>
        <dbReference type="Google" id="ProtNLM"/>
    </source>
</evidence>
<dbReference type="Gramene" id="TuG1812G0700000952.01.T01">
    <property type="protein sequence ID" value="TuG1812G0700000952.01.T01.cds327395"/>
    <property type="gene ID" value="TuG1812G0700000952.01"/>
</dbReference>
<dbReference type="EnsemblPlants" id="TuG1812G0700000952.01.T01">
    <property type="protein sequence ID" value="TuG1812G0700000952.01.T01.cds327395"/>
    <property type="gene ID" value="TuG1812G0700000952.01"/>
</dbReference>
<reference evidence="2" key="1">
    <citation type="journal article" date="2013" name="Nature">
        <title>Draft genome of the wheat A-genome progenitor Triticum urartu.</title>
        <authorList>
            <person name="Ling H.Q."/>
            <person name="Zhao S."/>
            <person name="Liu D."/>
            <person name="Wang J."/>
            <person name="Sun H."/>
            <person name="Zhang C."/>
            <person name="Fan H."/>
            <person name="Li D."/>
            <person name="Dong L."/>
            <person name="Tao Y."/>
            <person name="Gao C."/>
            <person name="Wu H."/>
            <person name="Li Y."/>
            <person name="Cui Y."/>
            <person name="Guo X."/>
            <person name="Zheng S."/>
            <person name="Wang B."/>
            <person name="Yu K."/>
            <person name="Liang Q."/>
            <person name="Yang W."/>
            <person name="Lou X."/>
            <person name="Chen J."/>
            <person name="Feng M."/>
            <person name="Jian J."/>
            <person name="Zhang X."/>
            <person name="Luo G."/>
            <person name="Jiang Y."/>
            <person name="Liu J."/>
            <person name="Wang Z."/>
            <person name="Sha Y."/>
            <person name="Zhang B."/>
            <person name="Wu H."/>
            <person name="Tang D."/>
            <person name="Shen Q."/>
            <person name="Xue P."/>
            <person name="Zou S."/>
            <person name="Wang X."/>
            <person name="Liu X."/>
            <person name="Wang F."/>
            <person name="Yang Y."/>
            <person name="An X."/>
            <person name="Dong Z."/>
            <person name="Zhang K."/>
            <person name="Zhang X."/>
            <person name="Luo M.C."/>
            <person name="Dvorak J."/>
            <person name="Tong Y."/>
            <person name="Wang J."/>
            <person name="Yang H."/>
            <person name="Li Z."/>
            <person name="Wang D."/>
            <person name="Zhang A."/>
            <person name="Wang J."/>
        </authorList>
    </citation>
    <scope>NUCLEOTIDE SEQUENCE</scope>
    <source>
        <strain evidence="2">cv. G1812</strain>
    </source>
</reference>
<keyword evidence="2" id="KW-1185">Reference proteome</keyword>
<evidence type="ECO:0000313" key="1">
    <source>
        <dbReference type="EnsemblPlants" id="TuG1812G0700000952.01.T01.cds327395"/>
    </source>
</evidence>
<protein>
    <recommendedName>
        <fullName evidence="3">Reverse transcriptase domain-containing protein</fullName>
    </recommendedName>
</protein>
<accession>A0A8R7V1H7</accession>
<dbReference type="Proteomes" id="UP000015106">
    <property type="component" value="Chromosome 7"/>
</dbReference>
<organism evidence="1 2">
    <name type="scientific">Triticum urartu</name>
    <name type="common">Red wild einkorn</name>
    <name type="synonym">Crithodium urartu</name>
    <dbReference type="NCBI Taxonomy" id="4572"/>
    <lineage>
        <taxon>Eukaryota</taxon>
        <taxon>Viridiplantae</taxon>
        <taxon>Streptophyta</taxon>
        <taxon>Embryophyta</taxon>
        <taxon>Tracheophyta</taxon>
        <taxon>Spermatophyta</taxon>
        <taxon>Magnoliopsida</taxon>
        <taxon>Liliopsida</taxon>
        <taxon>Poales</taxon>
        <taxon>Poaceae</taxon>
        <taxon>BOP clade</taxon>
        <taxon>Pooideae</taxon>
        <taxon>Triticodae</taxon>
        <taxon>Triticeae</taxon>
        <taxon>Triticinae</taxon>
        <taxon>Triticum</taxon>
    </lineage>
</organism>
<evidence type="ECO:0000313" key="2">
    <source>
        <dbReference type="Proteomes" id="UP000015106"/>
    </source>
</evidence>
<reference evidence="1" key="2">
    <citation type="submission" date="2018-03" db="EMBL/GenBank/DDBJ databases">
        <title>The Triticum urartu genome reveals the dynamic nature of wheat genome evolution.</title>
        <authorList>
            <person name="Ling H."/>
            <person name="Ma B."/>
            <person name="Shi X."/>
            <person name="Liu H."/>
            <person name="Dong L."/>
            <person name="Sun H."/>
            <person name="Cao Y."/>
            <person name="Gao Q."/>
            <person name="Zheng S."/>
            <person name="Li Y."/>
            <person name="Yu Y."/>
            <person name="Du H."/>
            <person name="Qi M."/>
            <person name="Li Y."/>
            <person name="Yu H."/>
            <person name="Cui Y."/>
            <person name="Wang N."/>
            <person name="Chen C."/>
            <person name="Wu H."/>
            <person name="Zhao Y."/>
            <person name="Zhang J."/>
            <person name="Li Y."/>
            <person name="Zhou W."/>
            <person name="Zhang B."/>
            <person name="Hu W."/>
            <person name="Eijk M."/>
            <person name="Tang J."/>
            <person name="Witsenboer H."/>
            <person name="Zhao S."/>
            <person name="Li Z."/>
            <person name="Zhang A."/>
            <person name="Wang D."/>
            <person name="Liang C."/>
        </authorList>
    </citation>
    <scope>NUCLEOTIDE SEQUENCE [LARGE SCALE GENOMIC DNA]</scope>
    <source>
        <strain evidence="1">cv. G1812</strain>
    </source>
</reference>
<reference evidence="1" key="3">
    <citation type="submission" date="2022-06" db="UniProtKB">
        <authorList>
            <consortium name="EnsemblPlants"/>
        </authorList>
    </citation>
    <scope>IDENTIFICATION</scope>
</reference>